<dbReference type="Proteomes" id="UP000812287">
    <property type="component" value="Unassembled WGS sequence"/>
</dbReference>
<reference evidence="2" key="1">
    <citation type="submission" date="2020-11" db="EMBL/GenBank/DDBJ databases">
        <title>Adaptations for nitrogen fixation in a non-lichenized fungal sporocarp promotes dispersal by wood-feeding termites.</title>
        <authorList>
            <consortium name="DOE Joint Genome Institute"/>
            <person name="Koch R.A."/>
            <person name="Yoon G."/>
            <person name="Arayal U."/>
            <person name="Lail K."/>
            <person name="Amirebrahimi M."/>
            <person name="Labutti K."/>
            <person name="Lipzen A."/>
            <person name="Riley R."/>
            <person name="Barry K."/>
            <person name="Henrissat B."/>
            <person name="Grigoriev I.V."/>
            <person name="Herr J.R."/>
            <person name="Aime M.C."/>
        </authorList>
    </citation>
    <scope>NUCLEOTIDE SEQUENCE</scope>
    <source>
        <strain evidence="2">MCA 3950</strain>
    </source>
</reference>
<organism evidence="2 3">
    <name type="scientific">Guyanagaster necrorhizus</name>
    <dbReference type="NCBI Taxonomy" id="856835"/>
    <lineage>
        <taxon>Eukaryota</taxon>
        <taxon>Fungi</taxon>
        <taxon>Dikarya</taxon>
        <taxon>Basidiomycota</taxon>
        <taxon>Agaricomycotina</taxon>
        <taxon>Agaricomycetes</taxon>
        <taxon>Agaricomycetidae</taxon>
        <taxon>Agaricales</taxon>
        <taxon>Marasmiineae</taxon>
        <taxon>Physalacriaceae</taxon>
        <taxon>Guyanagaster</taxon>
    </lineage>
</organism>
<feature type="region of interest" description="Disordered" evidence="1">
    <location>
        <begin position="1"/>
        <end position="22"/>
    </location>
</feature>
<dbReference type="RefSeq" id="XP_043033192.1">
    <property type="nucleotide sequence ID" value="XM_043190708.1"/>
</dbReference>
<comment type="caution">
    <text evidence="2">The sequence shown here is derived from an EMBL/GenBank/DDBJ whole genome shotgun (WGS) entry which is preliminary data.</text>
</comment>
<gene>
    <name evidence="2" type="ORF">BT62DRAFT_998152</name>
</gene>
<evidence type="ECO:0000256" key="1">
    <source>
        <dbReference type="SAM" id="MobiDB-lite"/>
    </source>
</evidence>
<evidence type="ECO:0000313" key="3">
    <source>
        <dbReference type="Proteomes" id="UP000812287"/>
    </source>
</evidence>
<sequence>MKSQSCHLAPIPRTHPSSSNLEPRTSAAALQYPTTLSNHAQNLVTTSAGDVQLITLSTENMIPSKEPSFYGTVSRFTERVTYAFRPLSPTTMILVPPESRPRYHISAGSNCFTPSSYITTIRRGGSEIGELVADFEMGDSTLPQSVYIRGTQHLIKDSIKTPKSAHFGRNIGWKDRQLFYNNYQEWTLSFRNLEWDLSENTKICTSSSSSRPSRKVLYAKFTPCQGRDLAQLEVTPEGQDQFDDILISALILEWKRLMLDSNFPGIIDSSMVGPKIRTTFPTEMHTVLLVNISVYEVCPPTDDRSIAMSLYEFLVDTELDSPSKSGESEPRPFVPVPYSSIRALRDPPSTCRKISPPPSREYGPLLVLRGTEIRDIPRKGGPPTNIPLHRSIRGKLHRELKKRPIHELPDVEFPRTKGDHEVMAEHDAPDGASEGYYRFLLCSSSTVKKL</sequence>
<dbReference type="AlphaFoldDB" id="A0A9P7VFM6"/>
<dbReference type="GeneID" id="66113005"/>
<evidence type="ECO:0000313" key="2">
    <source>
        <dbReference type="EMBL" id="KAG7439692.1"/>
    </source>
</evidence>
<dbReference type="EMBL" id="MU250586">
    <property type="protein sequence ID" value="KAG7439692.1"/>
    <property type="molecule type" value="Genomic_DNA"/>
</dbReference>
<name>A0A9P7VFM6_9AGAR</name>
<accession>A0A9P7VFM6</accession>
<keyword evidence="3" id="KW-1185">Reference proteome</keyword>
<proteinExistence type="predicted"/>
<protein>
    <submittedName>
        <fullName evidence="2">Uncharacterized protein</fullName>
    </submittedName>
</protein>
<dbReference type="OrthoDB" id="3174721at2759"/>